<dbReference type="Pfam" id="PF19578">
    <property type="entry name" value="DUF6090"/>
    <property type="match status" value="1"/>
</dbReference>
<evidence type="ECO:0000256" key="1">
    <source>
        <dbReference type="SAM" id="Phobius"/>
    </source>
</evidence>
<feature type="transmembrane region" description="Helical" evidence="1">
    <location>
        <begin position="21"/>
        <end position="42"/>
    </location>
</feature>
<protein>
    <submittedName>
        <fullName evidence="2">Uncharacterized protein</fullName>
    </submittedName>
</protein>
<dbReference type="RefSeq" id="WP_224479458.1">
    <property type="nucleotide sequence ID" value="NZ_JAIUJS010000017.1"/>
</dbReference>
<gene>
    <name evidence="2" type="ORF">LBV24_14910</name>
</gene>
<keyword evidence="3" id="KW-1185">Reference proteome</keyword>
<comment type="caution">
    <text evidence="2">The sequence shown here is derived from an EMBL/GenBank/DDBJ whole genome shotgun (WGS) entry which is preliminary data.</text>
</comment>
<evidence type="ECO:0000313" key="2">
    <source>
        <dbReference type="EMBL" id="MCA0154514.1"/>
    </source>
</evidence>
<keyword evidence="1" id="KW-1133">Transmembrane helix</keyword>
<dbReference type="InterPro" id="IPR045749">
    <property type="entry name" value="DUF6090"/>
</dbReference>
<keyword evidence="1" id="KW-0472">Membrane</keyword>
<proteinExistence type="predicted"/>
<dbReference type="Proteomes" id="UP001198402">
    <property type="component" value="Unassembled WGS sequence"/>
</dbReference>
<evidence type="ECO:0000313" key="3">
    <source>
        <dbReference type="Proteomes" id="UP001198402"/>
    </source>
</evidence>
<name>A0ABS7Y5L7_9FLAO</name>
<accession>A0ABS7Y5L7</accession>
<keyword evidence="1" id="KW-0812">Transmembrane</keyword>
<dbReference type="EMBL" id="JAIUJS010000017">
    <property type="protein sequence ID" value="MCA0154514.1"/>
    <property type="molecule type" value="Genomic_DNA"/>
</dbReference>
<organism evidence="2 3">
    <name type="scientific">Winogradskyella vincentii</name>
    <dbReference type="NCBI Taxonomy" id="2877122"/>
    <lineage>
        <taxon>Bacteria</taxon>
        <taxon>Pseudomonadati</taxon>
        <taxon>Bacteroidota</taxon>
        <taxon>Flavobacteriia</taxon>
        <taxon>Flavobacteriales</taxon>
        <taxon>Flavobacteriaceae</taxon>
        <taxon>Winogradskyella</taxon>
    </lineage>
</organism>
<sequence length="240" mass="28141">MIKFFRKIRQNLLMDNKIRKYFKYAIGEIVLVVIGILIALWINNKNEANKERAIVRKMLIEYKMELAYNLEALDRRKKEVDSRASKCTTLLDQIENELPYADTLSTYFNVLTLGLLDNGLSMTAFSAIEQRGLNKISDDILKNKIIDLHSEKYKILDLRTKNAMLNVSEYARPIARHKLKYTENMKLVPLDYDALMGDVSTWNILKILHQNYSEISYKIVNTQNEIQEVDDLINRYLKLK</sequence>
<reference evidence="3" key="1">
    <citation type="submission" date="2023-07" db="EMBL/GenBank/DDBJ databases">
        <authorList>
            <person name="Yue Y."/>
        </authorList>
    </citation>
    <scope>NUCLEOTIDE SEQUENCE [LARGE SCALE GENOMIC DNA]</scope>
    <source>
        <strain evidence="3">2Y89</strain>
    </source>
</reference>